<evidence type="ECO:0000256" key="1">
    <source>
        <dbReference type="ARBA" id="ARBA00004606"/>
    </source>
</evidence>
<dbReference type="InterPro" id="IPR003378">
    <property type="entry name" value="Fringe-like_glycosylTrfase"/>
</dbReference>
<evidence type="ECO:0000256" key="5">
    <source>
        <dbReference type="ARBA" id="ARBA00022968"/>
    </source>
</evidence>
<dbReference type="GeneID" id="110985603"/>
<dbReference type="AlphaFoldDB" id="A0A8B7Z9S6"/>
<keyword evidence="6" id="KW-1133">Transmembrane helix</keyword>
<evidence type="ECO:0000313" key="10">
    <source>
        <dbReference type="RefSeq" id="XP_022102424.1"/>
    </source>
</evidence>
<comment type="subcellular location">
    <subcellularLocation>
        <location evidence="1">Membrane</location>
        <topology evidence="1">Single-pass type II membrane protein</topology>
    </subcellularLocation>
</comment>
<dbReference type="Proteomes" id="UP000694845">
    <property type="component" value="Unplaced"/>
</dbReference>
<evidence type="ECO:0000313" key="9">
    <source>
        <dbReference type="Proteomes" id="UP000694845"/>
    </source>
</evidence>
<evidence type="ECO:0000256" key="7">
    <source>
        <dbReference type="ARBA" id="ARBA00023136"/>
    </source>
</evidence>
<accession>A0A8B7Z9S6</accession>
<protein>
    <submittedName>
        <fullName evidence="10">Beta-1,3-N-acetylglucosaminyltransferase lunatic fringe-like isoform X1</fullName>
    </submittedName>
</protein>
<sequence length="115" mass="12952">MAPLASGGQFTNLCSRVRLPDDVSMGFAIDGLLKVPLTRLDVFNSHLQGLSRFDESKLPKQVTLSYYLSATRNNTITLHHAAFTKEQDPTRYTFWSFSWVCVMLFEGGILPFESC</sequence>
<dbReference type="GO" id="GO:0016757">
    <property type="term" value="F:glycosyltransferase activity"/>
    <property type="evidence" value="ECO:0007669"/>
    <property type="project" value="UniProtKB-KW"/>
</dbReference>
<keyword evidence="4" id="KW-0812">Transmembrane</keyword>
<evidence type="ECO:0000256" key="4">
    <source>
        <dbReference type="ARBA" id="ARBA00022692"/>
    </source>
</evidence>
<organism evidence="9 10">
    <name type="scientific">Acanthaster planci</name>
    <name type="common">Crown-of-thorns starfish</name>
    <dbReference type="NCBI Taxonomy" id="133434"/>
    <lineage>
        <taxon>Eukaryota</taxon>
        <taxon>Metazoa</taxon>
        <taxon>Echinodermata</taxon>
        <taxon>Eleutherozoa</taxon>
        <taxon>Asterozoa</taxon>
        <taxon>Asteroidea</taxon>
        <taxon>Valvatacea</taxon>
        <taxon>Valvatida</taxon>
        <taxon>Acanthasteridae</taxon>
        <taxon>Acanthaster</taxon>
    </lineage>
</organism>
<evidence type="ECO:0000256" key="2">
    <source>
        <dbReference type="ARBA" id="ARBA00022676"/>
    </source>
</evidence>
<feature type="domain" description="Fringe-like glycosyltransferase" evidence="8">
    <location>
        <begin position="1"/>
        <end position="91"/>
    </location>
</feature>
<gene>
    <name evidence="10" type="primary">LOC110985603</name>
</gene>
<keyword evidence="7" id="KW-0472">Membrane</keyword>
<proteinExistence type="predicted"/>
<dbReference type="GO" id="GO:0016020">
    <property type="term" value="C:membrane"/>
    <property type="evidence" value="ECO:0007669"/>
    <property type="project" value="UniProtKB-SubCell"/>
</dbReference>
<name>A0A8B7Z9S6_ACAPL</name>
<reference evidence="10" key="1">
    <citation type="submission" date="2025-08" db="UniProtKB">
        <authorList>
            <consortium name="RefSeq"/>
        </authorList>
    </citation>
    <scope>IDENTIFICATION</scope>
</reference>
<dbReference type="OrthoDB" id="8959630at2759"/>
<dbReference type="RefSeq" id="XP_022102424.1">
    <property type="nucleotide sequence ID" value="XM_022246732.1"/>
</dbReference>
<dbReference type="Gene3D" id="3.90.550.50">
    <property type="match status" value="1"/>
</dbReference>
<keyword evidence="5" id="KW-0735">Signal-anchor</keyword>
<evidence type="ECO:0000259" key="8">
    <source>
        <dbReference type="Pfam" id="PF02434"/>
    </source>
</evidence>
<keyword evidence="9" id="KW-1185">Reference proteome</keyword>
<dbReference type="KEGG" id="aplc:110985603"/>
<keyword evidence="2" id="KW-0328">Glycosyltransferase</keyword>
<keyword evidence="3" id="KW-0808">Transferase</keyword>
<evidence type="ECO:0000256" key="3">
    <source>
        <dbReference type="ARBA" id="ARBA00022679"/>
    </source>
</evidence>
<evidence type="ECO:0000256" key="6">
    <source>
        <dbReference type="ARBA" id="ARBA00022989"/>
    </source>
</evidence>
<dbReference type="Pfam" id="PF02434">
    <property type="entry name" value="Fringe"/>
    <property type="match status" value="1"/>
</dbReference>